<dbReference type="EMBL" id="KV002530">
    <property type="protein sequence ID" value="KZV37663.1"/>
    <property type="molecule type" value="Genomic_DNA"/>
</dbReference>
<gene>
    <name evidence="2" type="ORF">F511_39309</name>
</gene>
<reference evidence="2 3" key="1">
    <citation type="journal article" date="2015" name="Proc. Natl. Acad. Sci. U.S.A.">
        <title>The resurrection genome of Boea hygrometrica: A blueprint for survival of dehydration.</title>
        <authorList>
            <person name="Xiao L."/>
            <person name="Yang G."/>
            <person name="Zhang L."/>
            <person name="Yang X."/>
            <person name="Zhao S."/>
            <person name="Ji Z."/>
            <person name="Zhou Q."/>
            <person name="Hu M."/>
            <person name="Wang Y."/>
            <person name="Chen M."/>
            <person name="Xu Y."/>
            <person name="Jin H."/>
            <person name="Xiao X."/>
            <person name="Hu G."/>
            <person name="Bao F."/>
            <person name="Hu Y."/>
            <person name="Wan P."/>
            <person name="Li L."/>
            <person name="Deng X."/>
            <person name="Kuang T."/>
            <person name="Xiang C."/>
            <person name="Zhu J.K."/>
            <person name="Oliver M.J."/>
            <person name="He Y."/>
        </authorList>
    </citation>
    <scope>NUCLEOTIDE SEQUENCE [LARGE SCALE GENOMIC DNA]</scope>
    <source>
        <strain evidence="3">cv. XS01</strain>
    </source>
</reference>
<organism evidence="2 3">
    <name type="scientific">Dorcoceras hygrometricum</name>
    <dbReference type="NCBI Taxonomy" id="472368"/>
    <lineage>
        <taxon>Eukaryota</taxon>
        <taxon>Viridiplantae</taxon>
        <taxon>Streptophyta</taxon>
        <taxon>Embryophyta</taxon>
        <taxon>Tracheophyta</taxon>
        <taxon>Spermatophyta</taxon>
        <taxon>Magnoliopsida</taxon>
        <taxon>eudicotyledons</taxon>
        <taxon>Gunneridae</taxon>
        <taxon>Pentapetalae</taxon>
        <taxon>asterids</taxon>
        <taxon>lamiids</taxon>
        <taxon>Lamiales</taxon>
        <taxon>Gesneriaceae</taxon>
        <taxon>Didymocarpoideae</taxon>
        <taxon>Trichosporeae</taxon>
        <taxon>Loxocarpinae</taxon>
        <taxon>Dorcoceras</taxon>
    </lineage>
</organism>
<keyword evidence="3" id="KW-1185">Reference proteome</keyword>
<protein>
    <submittedName>
        <fullName evidence="2">Zinc finger CCCH domain-containing protein 38</fullName>
    </submittedName>
</protein>
<evidence type="ECO:0000256" key="1">
    <source>
        <dbReference type="SAM" id="MobiDB-lite"/>
    </source>
</evidence>
<sequence length="170" mass="19230">MTSRAHRSTTCSPATYKTSETEAQKTAAGSYELHQRYHTSLTQQKALNKLKAQLTSFKQMSESTIQTKRLSKRSPTYHSHSRWRCLPSAIEEDKISTNSNDVAENYCRNWTRNPLLTAEKLTNICSQRNNRSLTQLKLTQLTAESSSLIQNAVVPTNPNDDVEAPATRTR</sequence>
<accession>A0A2Z7BSV2</accession>
<feature type="region of interest" description="Disordered" evidence="1">
    <location>
        <begin position="1"/>
        <end position="23"/>
    </location>
</feature>
<dbReference type="AlphaFoldDB" id="A0A2Z7BSV2"/>
<evidence type="ECO:0000313" key="2">
    <source>
        <dbReference type="EMBL" id="KZV37663.1"/>
    </source>
</evidence>
<evidence type="ECO:0000313" key="3">
    <source>
        <dbReference type="Proteomes" id="UP000250235"/>
    </source>
</evidence>
<name>A0A2Z7BSV2_9LAMI</name>
<feature type="compositionally biased region" description="Polar residues" evidence="1">
    <location>
        <begin position="8"/>
        <end position="18"/>
    </location>
</feature>
<proteinExistence type="predicted"/>
<dbReference type="Proteomes" id="UP000250235">
    <property type="component" value="Unassembled WGS sequence"/>
</dbReference>